<keyword evidence="1" id="KW-0812">Transmembrane</keyword>
<name>A0A2N1NLW2_9GLOM</name>
<dbReference type="VEuPathDB" id="FungiDB:RhiirFUN_018601"/>
<feature type="transmembrane region" description="Helical" evidence="1">
    <location>
        <begin position="181"/>
        <end position="201"/>
    </location>
</feature>
<dbReference type="VEuPathDB" id="FungiDB:RhiirA1_453616"/>
<keyword evidence="1" id="KW-1133">Transmembrane helix</keyword>
<dbReference type="AlphaFoldDB" id="A0A2N1NLW2"/>
<evidence type="ECO:0000256" key="1">
    <source>
        <dbReference type="SAM" id="Phobius"/>
    </source>
</evidence>
<reference evidence="2 3" key="1">
    <citation type="submission" date="2016-04" db="EMBL/GenBank/DDBJ databases">
        <title>Genome analyses suggest a sexual origin of heterokaryosis in a supposedly ancient asexual fungus.</title>
        <authorList>
            <person name="Ropars J."/>
            <person name="Sedzielewska K."/>
            <person name="Noel J."/>
            <person name="Charron P."/>
            <person name="Farinelli L."/>
            <person name="Marton T."/>
            <person name="Kruger M."/>
            <person name="Pelin A."/>
            <person name="Brachmann A."/>
            <person name="Corradi N."/>
        </authorList>
    </citation>
    <scope>NUCLEOTIDE SEQUENCE [LARGE SCALE GENOMIC DNA]</scope>
    <source>
        <strain evidence="2 3">C2</strain>
    </source>
</reference>
<dbReference type="Proteomes" id="UP000233469">
    <property type="component" value="Unassembled WGS sequence"/>
</dbReference>
<sequence length="242" mass="28957">MKIWSDGLDDMGDRGKIKVEKGSTTTTMLRLYIASRDWLLKHTYYYDDETDDWVHHTRMMKKRVYKAHKLLWIYFISFKNLIDANEKSQEKFPNNVDLELLETMFNERSYHPNGINFEKYKSDVIDECYMVCPNNTRFDECLILRKVGAHNSRTHNTHFGQTILGVAYEFMKHEIHMHDQFVFLIMGSILFYVLPNKFMVLQINGKFLNSKYSHLSQLNTYNIFNKNETLIRTDNYPEILFM</sequence>
<protein>
    <submittedName>
        <fullName evidence="2">Uncharacterized protein</fullName>
    </submittedName>
</protein>
<dbReference type="EMBL" id="LLXL01000279">
    <property type="protein sequence ID" value="PKK74859.1"/>
    <property type="molecule type" value="Genomic_DNA"/>
</dbReference>
<evidence type="ECO:0000313" key="3">
    <source>
        <dbReference type="Proteomes" id="UP000233469"/>
    </source>
</evidence>
<evidence type="ECO:0000313" key="2">
    <source>
        <dbReference type="EMBL" id="PKK74859.1"/>
    </source>
</evidence>
<proteinExistence type="predicted"/>
<comment type="caution">
    <text evidence="2">The sequence shown here is derived from an EMBL/GenBank/DDBJ whole genome shotgun (WGS) entry which is preliminary data.</text>
</comment>
<gene>
    <name evidence="2" type="ORF">RhiirC2_708554</name>
</gene>
<reference evidence="2 3" key="2">
    <citation type="submission" date="2017-10" db="EMBL/GenBank/DDBJ databases">
        <title>Extensive intraspecific genome diversity in a model arbuscular mycorrhizal fungus.</title>
        <authorList>
            <person name="Chen E.C.H."/>
            <person name="Morin E."/>
            <person name="Baudet D."/>
            <person name="Noel J."/>
            <person name="Ndikumana S."/>
            <person name="Charron P."/>
            <person name="St-Onge C."/>
            <person name="Giorgi J."/>
            <person name="Grigoriev I.V."/>
            <person name="Roux C."/>
            <person name="Martin F.M."/>
            <person name="Corradi N."/>
        </authorList>
    </citation>
    <scope>NUCLEOTIDE SEQUENCE [LARGE SCALE GENOMIC DNA]</scope>
    <source>
        <strain evidence="2 3">C2</strain>
    </source>
</reference>
<keyword evidence="1" id="KW-0472">Membrane</keyword>
<accession>A0A2N1NLW2</accession>
<organism evidence="2 3">
    <name type="scientific">Rhizophagus irregularis</name>
    <dbReference type="NCBI Taxonomy" id="588596"/>
    <lineage>
        <taxon>Eukaryota</taxon>
        <taxon>Fungi</taxon>
        <taxon>Fungi incertae sedis</taxon>
        <taxon>Mucoromycota</taxon>
        <taxon>Glomeromycotina</taxon>
        <taxon>Glomeromycetes</taxon>
        <taxon>Glomerales</taxon>
        <taxon>Glomeraceae</taxon>
        <taxon>Rhizophagus</taxon>
    </lineage>
</organism>
<dbReference type="VEuPathDB" id="FungiDB:FUN_019701"/>